<evidence type="ECO:0000256" key="1">
    <source>
        <dbReference type="SAM" id="MobiDB-lite"/>
    </source>
</evidence>
<evidence type="ECO:0000313" key="4">
    <source>
        <dbReference type="Proteomes" id="UP001163846"/>
    </source>
</evidence>
<keyword evidence="2" id="KW-0732">Signal</keyword>
<reference evidence="3" key="1">
    <citation type="submission" date="2022-08" db="EMBL/GenBank/DDBJ databases">
        <authorList>
            <consortium name="DOE Joint Genome Institute"/>
            <person name="Min B."/>
            <person name="Riley R."/>
            <person name="Sierra-Patev S."/>
            <person name="Naranjo-Ortiz M."/>
            <person name="Looney B."/>
            <person name="Konkel Z."/>
            <person name="Slot J.C."/>
            <person name="Sakamoto Y."/>
            <person name="Steenwyk J.L."/>
            <person name="Rokas A."/>
            <person name="Carro J."/>
            <person name="Camarero S."/>
            <person name="Ferreira P."/>
            <person name="Molpeceres G."/>
            <person name="Ruiz-Duenas F.J."/>
            <person name="Serrano A."/>
            <person name="Henrissat B."/>
            <person name="Drula E."/>
            <person name="Hughes K.W."/>
            <person name="Mata J.L."/>
            <person name="Ishikawa N.K."/>
            <person name="Vargas-Isla R."/>
            <person name="Ushijima S."/>
            <person name="Smith C.A."/>
            <person name="Ahrendt S."/>
            <person name="Andreopoulos W."/>
            <person name="He G."/>
            <person name="Labutti K."/>
            <person name="Lipzen A."/>
            <person name="Ng V."/>
            <person name="Sandor L."/>
            <person name="Barry K."/>
            <person name="Martinez A.T."/>
            <person name="Xiao Y."/>
            <person name="Gibbons J.G."/>
            <person name="Terashima K."/>
            <person name="Hibbett D.S."/>
            <person name="Grigoriev I.V."/>
        </authorList>
    </citation>
    <scope>NUCLEOTIDE SEQUENCE</scope>
    <source>
        <strain evidence="3">TFB9207</strain>
    </source>
</reference>
<dbReference type="AlphaFoldDB" id="A0AA38NW60"/>
<feature type="signal peptide" evidence="2">
    <location>
        <begin position="1"/>
        <end position="24"/>
    </location>
</feature>
<organism evidence="3 4">
    <name type="scientific">Lentinula raphanica</name>
    <dbReference type="NCBI Taxonomy" id="153919"/>
    <lineage>
        <taxon>Eukaryota</taxon>
        <taxon>Fungi</taxon>
        <taxon>Dikarya</taxon>
        <taxon>Basidiomycota</taxon>
        <taxon>Agaricomycotina</taxon>
        <taxon>Agaricomycetes</taxon>
        <taxon>Agaricomycetidae</taxon>
        <taxon>Agaricales</taxon>
        <taxon>Marasmiineae</taxon>
        <taxon>Omphalotaceae</taxon>
        <taxon>Lentinula</taxon>
    </lineage>
</organism>
<feature type="region of interest" description="Disordered" evidence="1">
    <location>
        <begin position="28"/>
        <end position="77"/>
    </location>
</feature>
<evidence type="ECO:0000313" key="3">
    <source>
        <dbReference type="EMBL" id="KAJ3831712.1"/>
    </source>
</evidence>
<dbReference type="Proteomes" id="UP001163846">
    <property type="component" value="Unassembled WGS sequence"/>
</dbReference>
<comment type="caution">
    <text evidence="3">The sequence shown here is derived from an EMBL/GenBank/DDBJ whole genome shotgun (WGS) entry which is preliminary data.</text>
</comment>
<protein>
    <submittedName>
        <fullName evidence="3">Uncharacterized protein</fullName>
    </submittedName>
</protein>
<sequence length="258" mass="28142">MRFRVIYSGLLTAALFAVLVSVAASPVNKNRLSSSRRPPPSPESLRMLAPKPNPSGGQSAQVMGGGGSQPPKDGSASAGPPLNLGLLLFNEADKKYALLAKDASKVAKKRTLVGFGVGKDMRAYDKDHDTIISVRTHFTMSNANPYNDVFIEILDVSTAKRSFYSSKEGIDKDLMDKSRLQAKTGCTITDDESYVRASFMRFKPLLPLPEYLRVFNGLDERMKRLKSSEGTLITNPSTSMDVRLENASTSERPPEAPP</sequence>
<feature type="region of interest" description="Disordered" evidence="1">
    <location>
        <begin position="231"/>
        <end position="258"/>
    </location>
</feature>
<keyword evidence="4" id="KW-1185">Reference proteome</keyword>
<evidence type="ECO:0000256" key="2">
    <source>
        <dbReference type="SAM" id="SignalP"/>
    </source>
</evidence>
<dbReference type="EMBL" id="MU807278">
    <property type="protein sequence ID" value="KAJ3831712.1"/>
    <property type="molecule type" value="Genomic_DNA"/>
</dbReference>
<feature type="compositionally biased region" description="Polar residues" evidence="1">
    <location>
        <begin position="231"/>
        <end position="251"/>
    </location>
</feature>
<gene>
    <name evidence="3" type="ORF">F5878DRAFT_667270</name>
</gene>
<name>A0AA38NW60_9AGAR</name>
<proteinExistence type="predicted"/>
<accession>A0AA38NW60</accession>
<feature type="chain" id="PRO_5041284837" evidence="2">
    <location>
        <begin position="25"/>
        <end position="258"/>
    </location>
</feature>